<reference evidence="2 3" key="1">
    <citation type="submission" date="2023-03" db="EMBL/GenBank/DDBJ databases">
        <title>Genome insight into feeding habits of ladybird beetles.</title>
        <authorList>
            <person name="Li H.-S."/>
            <person name="Huang Y.-H."/>
            <person name="Pang H."/>
        </authorList>
    </citation>
    <scope>NUCLEOTIDE SEQUENCE [LARGE SCALE GENOMIC DNA]</scope>
    <source>
        <strain evidence="2">SYSU_2023b</strain>
        <tissue evidence="2">Whole body</tissue>
    </source>
</reference>
<evidence type="ECO:0000256" key="1">
    <source>
        <dbReference type="SAM" id="MobiDB-lite"/>
    </source>
</evidence>
<gene>
    <name evidence="2" type="ORF">WA026_017695</name>
</gene>
<proteinExistence type="predicted"/>
<comment type="caution">
    <text evidence="2">The sequence shown here is derived from an EMBL/GenBank/DDBJ whole genome shotgun (WGS) entry which is preliminary data.</text>
</comment>
<feature type="region of interest" description="Disordered" evidence="1">
    <location>
        <begin position="167"/>
        <end position="202"/>
    </location>
</feature>
<protein>
    <submittedName>
        <fullName evidence="2">Uncharacterized protein</fullName>
    </submittedName>
</protein>
<evidence type="ECO:0000313" key="3">
    <source>
        <dbReference type="Proteomes" id="UP001431783"/>
    </source>
</evidence>
<evidence type="ECO:0000313" key="2">
    <source>
        <dbReference type="EMBL" id="KAK9877303.1"/>
    </source>
</evidence>
<name>A0AAW1U899_9CUCU</name>
<dbReference type="AlphaFoldDB" id="A0AAW1U899"/>
<feature type="region of interest" description="Disordered" evidence="1">
    <location>
        <begin position="223"/>
        <end position="245"/>
    </location>
</feature>
<organism evidence="2 3">
    <name type="scientific">Henosepilachna vigintioctopunctata</name>
    <dbReference type="NCBI Taxonomy" id="420089"/>
    <lineage>
        <taxon>Eukaryota</taxon>
        <taxon>Metazoa</taxon>
        <taxon>Ecdysozoa</taxon>
        <taxon>Arthropoda</taxon>
        <taxon>Hexapoda</taxon>
        <taxon>Insecta</taxon>
        <taxon>Pterygota</taxon>
        <taxon>Neoptera</taxon>
        <taxon>Endopterygota</taxon>
        <taxon>Coleoptera</taxon>
        <taxon>Polyphaga</taxon>
        <taxon>Cucujiformia</taxon>
        <taxon>Coccinelloidea</taxon>
        <taxon>Coccinellidae</taxon>
        <taxon>Epilachninae</taxon>
        <taxon>Epilachnini</taxon>
        <taxon>Henosepilachna</taxon>
    </lineage>
</organism>
<sequence>MAQHLRRWHPDAVDKRRLAEVFSPRRATRRPIWSEDEEVLLAELEVLYQNDPFIARRMEPHFCNETAKQIIDKRRNLELKVCAVSGESELEDDDEVEIPHPKKAQWVIQIHDTIAHTEVGEIQEHARSIVQNLRGSLQYADDMCGQIYQDVVNAIYQRVMDFIRGVNRNQATGRRRSRSRNSQQHDKRSGTPKAGNATQRGDAVTLRNLWGSGVEVEVDIHANLEQEEDTPPPSVSVNAILAGKD</sequence>
<keyword evidence="3" id="KW-1185">Reference proteome</keyword>
<dbReference type="EMBL" id="JARQZJ010000041">
    <property type="protein sequence ID" value="KAK9877303.1"/>
    <property type="molecule type" value="Genomic_DNA"/>
</dbReference>
<accession>A0AAW1U899</accession>
<dbReference type="Proteomes" id="UP001431783">
    <property type="component" value="Unassembled WGS sequence"/>
</dbReference>